<keyword evidence="2" id="KW-1185">Reference proteome</keyword>
<gene>
    <name evidence="1" type="ORF">HK099_008698</name>
</gene>
<dbReference type="Proteomes" id="UP001211065">
    <property type="component" value="Unassembled WGS sequence"/>
</dbReference>
<protein>
    <submittedName>
        <fullName evidence="1">Uncharacterized protein</fullName>
    </submittedName>
</protein>
<name>A0AAD5U618_9FUNG</name>
<dbReference type="AlphaFoldDB" id="A0AAD5U618"/>
<comment type="caution">
    <text evidence="1">The sequence shown here is derived from an EMBL/GenBank/DDBJ whole genome shotgun (WGS) entry which is preliminary data.</text>
</comment>
<sequence length="141" mass="16691">MEMTEFRKNPAKSEDLDLKELKILVDNMFQEILQSYIVHERHCTKEILLINEECKILKNQTERYKAELQNKKKTIINDESKVDSSEVKNADVNQLKEFMLNSQEAMEMERTKLLLRCNIAETEVTELHNYINLLKSRGDSR</sequence>
<reference evidence="1" key="1">
    <citation type="submission" date="2020-05" db="EMBL/GenBank/DDBJ databases">
        <title>Phylogenomic resolution of chytrid fungi.</title>
        <authorList>
            <person name="Stajich J.E."/>
            <person name="Amses K."/>
            <person name="Simmons R."/>
            <person name="Seto K."/>
            <person name="Myers J."/>
            <person name="Bonds A."/>
            <person name="Quandt C.A."/>
            <person name="Barry K."/>
            <person name="Liu P."/>
            <person name="Grigoriev I."/>
            <person name="Longcore J.E."/>
            <person name="James T.Y."/>
        </authorList>
    </citation>
    <scope>NUCLEOTIDE SEQUENCE</scope>
    <source>
        <strain evidence="1">JEL0476</strain>
    </source>
</reference>
<evidence type="ECO:0000313" key="1">
    <source>
        <dbReference type="EMBL" id="KAJ3224242.1"/>
    </source>
</evidence>
<proteinExistence type="predicted"/>
<evidence type="ECO:0000313" key="2">
    <source>
        <dbReference type="Proteomes" id="UP001211065"/>
    </source>
</evidence>
<organism evidence="1 2">
    <name type="scientific">Clydaea vesicula</name>
    <dbReference type="NCBI Taxonomy" id="447962"/>
    <lineage>
        <taxon>Eukaryota</taxon>
        <taxon>Fungi</taxon>
        <taxon>Fungi incertae sedis</taxon>
        <taxon>Chytridiomycota</taxon>
        <taxon>Chytridiomycota incertae sedis</taxon>
        <taxon>Chytridiomycetes</taxon>
        <taxon>Lobulomycetales</taxon>
        <taxon>Lobulomycetaceae</taxon>
        <taxon>Clydaea</taxon>
    </lineage>
</organism>
<dbReference type="EMBL" id="JADGJW010000099">
    <property type="protein sequence ID" value="KAJ3224242.1"/>
    <property type="molecule type" value="Genomic_DNA"/>
</dbReference>
<accession>A0AAD5U618</accession>